<accession>K9WBP4</accession>
<keyword evidence="1" id="KW-0472">Membrane</keyword>
<dbReference type="OrthoDB" id="570330at2"/>
<evidence type="ECO:0000313" key="3">
    <source>
        <dbReference type="Proteomes" id="UP000010471"/>
    </source>
</evidence>
<sequence length="182" mass="20970">MRNWLVWIPNPNSWMSAILLILLVRGIAVAIRIIFQYSYSLMELSPKLRIVLYFLALLSPILVIAVAHHLLHIFLDRYAPASRSPGMSTSEGVIPTLMSWWEGFYGWMAIALALAVSSMIEIIFSSSFNSLYHLLGWWDELRDLFTLPTLYRVITAAYLYQFEYLVRNHLMAVGSSTQSHRE</sequence>
<feature type="transmembrane region" description="Helical" evidence="1">
    <location>
        <begin position="50"/>
        <end position="75"/>
    </location>
</feature>
<feature type="transmembrane region" description="Helical" evidence="1">
    <location>
        <begin position="104"/>
        <end position="124"/>
    </location>
</feature>
<organism evidence="2 3">
    <name type="scientific">Allocoleopsis franciscana PCC 7113</name>
    <dbReference type="NCBI Taxonomy" id="1173027"/>
    <lineage>
        <taxon>Bacteria</taxon>
        <taxon>Bacillati</taxon>
        <taxon>Cyanobacteriota</taxon>
        <taxon>Cyanophyceae</taxon>
        <taxon>Coleofasciculales</taxon>
        <taxon>Coleofasciculaceae</taxon>
        <taxon>Allocoleopsis</taxon>
        <taxon>Allocoleopsis franciscana</taxon>
    </lineage>
</organism>
<dbReference type="Proteomes" id="UP000010471">
    <property type="component" value="Chromosome"/>
</dbReference>
<dbReference type="KEGG" id="mic:Mic7113_1347"/>
<keyword evidence="1" id="KW-0812">Transmembrane</keyword>
<proteinExistence type="predicted"/>
<dbReference type="AlphaFoldDB" id="K9WBP4"/>
<keyword evidence="3" id="KW-1185">Reference proteome</keyword>
<dbReference type="eggNOG" id="ENOG50332JS">
    <property type="taxonomic scope" value="Bacteria"/>
</dbReference>
<feature type="transmembrane region" description="Helical" evidence="1">
    <location>
        <begin position="14"/>
        <end position="38"/>
    </location>
</feature>
<evidence type="ECO:0000313" key="2">
    <source>
        <dbReference type="EMBL" id="AFZ17231.1"/>
    </source>
</evidence>
<dbReference type="RefSeq" id="WP_015181391.1">
    <property type="nucleotide sequence ID" value="NC_019738.1"/>
</dbReference>
<reference evidence="2 3" key="1">
    <citation type="submission" date="2012-06" db="EMBL/GenBank/DDBJ databases">
        <title>Finished chromosome of genome of Microcoleus sp. PCC 7113.</title>
        <authorList>
            <consortium name="US DOE Joint Genome Institute"/>
            <person name="Gugger M."/>
            <person name="Coursin T."/>
            <person name="Rippka R."/>
            <person name="Tandeau De Marsac N."/>
            <person name="Huntemann M."/>
            <person name="Wei C.-L."/>
            <person name="Han J."/>
            <person name="Detter J.C."/>
            <person name="Han C."/>
            <person name="Tapia R."/>
            <person name="Chen A."/>
            <person name="Kyrpides N."/>
            <person name="Mavromatis K."/>
            <person name="Markowitz V."/>
            <person name="Szeto E."/>
            <person name="Ivanova N."/>
            <person name="Pagani I."/>
            <person name="Pati A."/>
            <person name="Goodwin L."/>
            <person name="Nordberg H.P."/>
            <person name="Cantor M.N."/>
            <person name="Hua S.X."/>
            <person name="Woyke T."/>
            <person name="Kerfeld C.A."/>
        </authorList>
    </citation>
    <scope>NUCLEOTIDE SEQUENCE [LARGE SCALE GENOMIC DNA]</scope>
    <source>
        <strain evidence="2 3">PCC 7113</strain>
    </source>
</reference>
<dbReference type="HOGENOM" id="CLU_1438743_0_0_3"/>
<name>K9WBP4_9CYAN</name>
<evidence type="ECO:0000256" key="1">
    <source>
        <dbReference type="SAM" id="Phobius"/>
    </source>
</evidence>
<keyword evidence="1" id="KW-1133">Transmembrane helix</keyword>
<protein>
    <submittedName>
        <fullName evidence="2">Uncharacterized protein</fullName>
    </submittedName>
</protein>
<dbReference type="STRING" id="1173027.Mic7113_1347"/>
<gene>
    <name evidence="2" type="ORF">Mic7113_1347</name>
</gene>
<dbReference type="EMBL" id="CP003630">
    <property type="protein sequence ID" value="AFZ17231.1"/>
    <property type="molecule type" value="Genomic_DNA"/>
</dbReference>